<evidence type="ECO:0000259" key="5">
    <source>
        <dbReference type="Pfam" id="PF14748"/>
    </source>
</evidence>
<keyword evidence="2" id="KW-0028">Amino-acid biosynthesis</keyword>
<evidence type="ECO:0000313" key="6">
    <source>
        <dbReference type="EMBL" id="MBD7906756.1"/>
    </source>
</evidence>
<comment type="caution">
    <text evidence="6">The sequence shown here is derived from an EMBL/GenBank/DDBJ whole genome shotgun (WGS) entry which is preliminary data.</text>
</comment>
<name>A0ABR8PF12_9BACL</name>
<accession>A0ABR8PF12</accession>
<dbReference type="RefSeq" id="WP_191687926.1">
    <property type="nucleotide sequence ID" value="NZ_JACSQY010000001.1"/>
</dbReference>
<feature type="domain" description="Pyrroline-5-carboxylate reductase catalytic N-terminal" evidence="4">
    <location>
        <begin position="3"/>
        <end position="99"/>
    </location>
</feature>
<comment type="pathway">
    <text evidence="2">Amino-acid biosynthesis; L-proline biosynthesis; L-proline from L-glutamate 5-semialdehyde: step 1/1.</text>
</comment>
<evidence type="ECO:0000256" key="1">
    <source>
        <dbReference type="ARBA" id="ARBA00005525"/>
    </source>
</evidence>
<feature type="domain" description="Pyrroline-5-carboxylate reductase dimerisation" evidence="5">
    <location>
        <begin position="161"/>
        <end position="265"/>
    </location>
</feature>
<proteinExistence type="inferred from homology"/>
<sequence>MEKIVFVGAGSMAEAVIAGICKQGTVKTENVFVMNRADEARLEFLQNTYGISIVSSDKNELRSADLVVLATKPKDINTAMEQISSLVNKHAVILSVLAGISIATIESGLGKHPIARSMPNTSAAIGKSATGVSWNSSISSEEKQEILNLLSSIGIVAEVEEDDLHAVTALSGSGPAYVYYLAEALETAAIRAGIEQPIARDLIIQTIEGAACMLRQTQEEPSLLRENVTSPGGTTEAGLQALTSGGFHEAVFSCIQHAEKRSRELGSDTVKESTSSS</sequence>
<comment type="catalytic activity">
    <reaction evidence="2">
        <text>L-proline + NAD(+) = (S)-1-pyrroline-5-carboxylate + NADH + 2 H(+)</text>
        <dbReference type="Rhea" id="RHEA:14105"/>
        <dbReference type="ChEBI" id="CHEBI:15378"/>
        <dbReference type="ChEBI" id="CHEBI:17388"/>
        <dbReference type="ChEBI" id="CHEBI:57540"/>
        <dbReference type="ChEBI" id="CHEBI:57945"/>
        <dbReference type="ChEBI" id="CHEBI:60039"/>
        <dbReference type="EC" id="1.5.1.2"/>
    </reaction>
</comment>
<dbReference type="Pfam" id="PF03807">
    <property type="entry name" value="F420_oxidored"/>
    <property type="match status" value="1"/>
</dbReference>
<dbReference type="PANTHER" id="PTHR11645">
    <property type="entry name" value="PYRROLINE-5-CARBOXYLATE REDUCTASE"/>
    <property type="match status" value="1"/>
</dbReference>
<keyword evidence="2 6" id="KW-0560">Oxidoreductase</keyword>
<keyword evidence="2" id="KW-0963">Cytoplasm</keyword>
<evidence type="ECO:0000313" key="7">
    <source>
        <dbReference type="Proteomes" id="UP000659496"/>
    </source>
</evidence>
<organism evidence="6 7">
    <name type="scientific">Sporosarcina gallistercoris</name>
    <dbReference type="NCBI Taxonomy" id="2762245"/>
    <lineage>
        <taxon>Bacteria</taxon>
        <taxon>Bacillati</taxon>
        <taxon>Bacillota</taxon>
        <taxon>Bacilli</taxon>
        <taxon>Bacillales</taxon>
        <taxon>Caryophanaceae</taxon>
        <taxon>Sporosarcina</taxon>
    </lineage>
</organism>
<reference evidence="6 7" key="1">
    <citation type="submission" date="2020-08" db="EMBL/GenBank/DDBJ databases">
        <title>A Genomic Blueprint of the Chicken Gut Microbiome.</title>
        <authorList>
            <person name="Gilroy R."/>
            <person name="Ravi A."/>
            <person name="Getino M."/>
            <person name="Pursley I."/>
            <person name="Horton D.L."/>
            <person name="Alikhan N.-F."/>
            <person name="Baker D."/>
            <person name="Gharbi K."/>
            <person name="Hall N."/>
            <person name="Watson M."/>
            <person name="Adriaenssens E.M."/>
            <person name="Foster-Nyarko E."/>
            <person name="Jarju S."/>
            <person name="Secka A."/>
            <person name="Antonio M."/>
            <person name="Oren A."/>
            <person name="Chaudhuri R."/>
            <person name="La Ragione R.M."/>
            <person name="Hildebrand F."/>
            <person name="Pallen M.J."/>
        </authorList>
    </citation>
    <scope>NUCLEOTIDE SEQUENCE [LARGE SCALE GENOMIC DNA]</scope>
    <source>
        <strain evidence="6 7">Sa3CUA8</strain>
    </source>
</reference>
<comment type="subcellular location">
    <subcellularLocation>
        <location evidence="2">Cytoplasm</location>
    </subcellularLocation>
</comment>
<dbReference type="InterPro" id="IPR008927">
    <property type="entry name" value="6-PGluconate_DH-like_C_sf"/>
</dbReference>
<evidence type="ECO:0000259" key="4">
    <source>
        <dbReference type="Pfam" id="PF03807"/>
    </source>
</evidence>
<gene>
    <name evidence="2 6" type="primary">proC</name>
    <name evidence="6" type="ORF">H9659_00245</name>
</gene>
<dbReference type="Pfam" id="PF14748">
    <property type="entry name" value="P5CR_dimer"/>
    <property type="match status" value="1"/>
</dbReference>
<dbReference type="Proteomes" id="UP000659496">
    <property type="component" value="Unassembled WGS sequence"/>
</dbReference>
<dbReference type="InterPro" id="IPR028939">
    <property type="entry name" value="P5C_Rdtase_cat_N"/>
</dbReference>
<dbReference type="Gene3D" id="1.10.3730.10">
    <property type="entry name" value="ProC C-terminal domain-like"/>
    <property type="match status" value="1"/>
</dbReference>
<keyword evidence="2" id="KW-0521">NADP</keyword>
<dbReference type="InterPro" id="IPR036291">
    <property type="entry name" value="NAD(P)-bd_dom_sf"/>
</dbReference>
<comment type="similarity">
    <text evidence="1 2">Belongs to the pyrroline-5-carboxylate reductase family.</text>
</comment>
<dbReference type="InterPro" id="IPR000304">
    <property type="entry name" value="Pyrroline-COOH_reductase"/>
</dbReference>
<evidence type="ECO:0000256" key="3">
    <source>
        <dbReference type="NCBIfam" id="TIGR00112"/>
    </source>
</evidence>
<keyword evidence="2" id="KW-0641">Proline biosynthesis</keyword>
<dbReference type="SUPFAM" id="SSF48179">
    <property type="entry name" value="6-phosphogluconate dehydrogenase C-terminal domain-like"/>
    <property type="match status" value="1"/>
</dbReference>
<dbReference type="InterPro" id="IPR029036">
    <property type="entry name" value="P5CR_dimer"/>
</dbReference>
<protein>
    <recommendedName>
        <fullName evidence="2 3">Pyrroline-5-carboxylate reductase</fullName>
        <shortName evidence="2">P5C reductase</shortName>
        <shortName evidence="2">P5CR</shortName>
        <ecNumber evidence="2 3">1.5.1.2</ecNumber>
    </recommendedName>
    <alternativeName>
        <fullName evidence="2">PCA reductase</fullName>
    </alternativeName>
</protein>
<dbReference type="EMBL" id="JACSQY010000001">
    <property type="protein sequence ID" value="MBD7906756.1"/>
    <property type="molecule type" value="Genomic_DNA"/>
</dbReference>
<dbReference type="Gene3D" id="3.40.50.720">
    <property type="entry name" value="NAD(P)-binding Rossmann-like Domain"/>
    <property type="match status" value="1"/>
</dbReference>
<keyword evidence="7" id="KW-1185">Reference proteome</keyword>
<dbReference type="SUPFAM" id="SSF51735">
    <property type="entry name" value="NAD(P)-binding Rossmann-fold domains"/>
    <property type="match status" value="1"/>
</dbReference>
<dbReference type="GO" id="GO:0004735">
    <property type="term" value="F:pyrroline-5-carboxylate reductase activity"/>
    <property type="evidence" value="ECO:0007669"/>
    <property type="project" value="UniProtKB-EC"/>
</dbReference>
<dbReference type="NCBIfam" id="TIGR00112">
    <property type="entry name" value="proC"/>
    <property type="match status" value="1"/>
</dbReference>
<dbReference type="EC" id="1.5.1.2" evidence="2 3"/>
<dbReference type="PIRSF" id="PIRSF000193">
    <property type="entry name" value="Pyrrol-5-carb_rd"/>
    <property type="match status" value="1"/>
</dbReference>
<dbReference type="PANTHER" id="PTHR11645:SF49">
    <property type="entry name" value="PYRROLINE-5-CARBOXYLATE REDUCTASE 1"/>
    <property type="match status" value="1"/>
</dbReference>
<comment type="catalytic activity">
    <reaction evidence="2">
        <text>L-proline + NADP(+) = (S)-1-pyrroline-5-carboxylate + NADPH + 2 H(+)</text>
        <dbReference type="Rhea" id="RHEA:14109"/>
        <dbReference type="ChEBI" id="CHEBI:15378"/>
        <dbReference type="ChEBI" id="CHEBI:17388"/>
        <dbReference type="ChEBI" id="CHEBI:57783"/>
        <dbReference type="ChEBI" id="CHEBI:58349"/>
        <dbReference type="ChEBI" id="CHEBI:60039"/>
        <dbReference type="EC" id="1.5.1.2"/>
    </reaction>
</comment>
<comment type="function">
    <text evidence="2">Catalyzes the reduction of 1-pyrroline-5-carboxylate (PCA) to L-proline.</text>
</comment>
<dbReference type="HAMAP" id="MF_01925">
    <property type="entry name" value="P5C_reductase"/>
    <property type="match status" value="1"/>
</dbReference>
<evidence type="ECO:0000256" key="2">
    <source>
        <dbReference type="HAMAP-Rule" id="MF_01925"/>
    </source>
</evidence>